<dbReference type="RefSeq" id="WP_096354158.1">
    <property type="nucleotide sequence ID" value="NZ_AP017313.1"/>
</dbReference>
<dbReference type="OrthoDB" id="976137at2"/>
<dbReference type="EMBL" id="AP017313">
    <property type="protein sequence ID" value="BAU55726.1"/>
    <property type="molecule type" value="Genomic_DNA"/>
</dbReference>
<dbReference type="KEGG" id="mgot:MgSA37_03918"/>
<keyword evidence="2" id="KW-1185">Reference proteome</keyword>
<dbReference type="CDD" id="cd11577">
    <property type="entry name" value="GH71"/>
    <property type="match status" value="1"/>
</dbReference>
<dbReference type="Gene3D" id="3.20.20.80">
    <property type="entry name" value="Glycosidases"/>
    <property type="match status" value="1"/>
</dbReference>
<dbReference type="GO" id="GO:0051118">
    <property type="term" value="F:glucan endo-1,3-alpha-glucosidase activity"/>
    <property type="evidence" value="ECO:0007669"/>
    <property type="project" value="UniProtKB-EC"/>
</dbReference>
<organism evidence="1 2">
    <name type="scientific">Mucilaginibacter gotjawali</name>
    <dbReference type="NCBI Taxonomy" id="1550579"/>
    <lineage>
        <taxon>Bacteria</taxon>
        <taxon>Pseudomonadati</taxon>
        <taxon>Bacteroidota</taxon>
        <taxon>Sphingobacteriia</taxon>
        <taxon>Sphingobacteriales</taxon>
        <taxon>Sphingobacteriaceae</taxon>
        <taxon>Mucilaginibacter</taxon>
    </lineage>
</organism>
<dbReference type="Pfam" id="PF03659">
    <property type="entry name" value="Glyco_hydro_71"/>
    <property type="match status" value="1"/>
</dbReference>
<evidence type="ECO:0000313" key="2">
    <source>
        <dbReference type="Proteomes" id="UP000218263"/>
    </source>
</evidence>
<gene>
    <name evidence="1" type="ORF">MgSA37_03918</name>
</gene>
<dbReference type="InterPro" id="IPR005197">
    <property type="entry name" value="Glyco_hydro_71"/>
</dbReference>
<protein>
    <submittedName>
        <fullName evidence="1">Glycosyl hydrolase family 71</fullName>
    </submittedName>
</protein>
<accession>A0A0X8X501</accession>
<keyword evidence="1" id="KW-0378">Hydrolase</keyword>
<sequence length="446" mass="50940">MKYAIKITLLVSLLMITISAQCQTRKVFAHYMLNIGTRDNSSVEGFKQDVKEAIAGGVDGFAVNLAGWPPRYQQNMKNLVQAINEIDADFVFFFSFDKVVHMPDSVIIKVIKQYCNNKNYFRYNGRFFLSAWDPQGSAEDWKFNVLLPLKKAGYDIYFVPYFAPNRKEMPTYDEDLSSVDRWKNTINGYFRFGPAGSPSYGSSSTSILKSGEEISKACHQNGLTYMAQVSPLVFQSKKIPNGRPPRYYDYPGGEGIIAQWKSIIDVQRPEWVELVTWNDWDESTYFSPMLNIEKYSIHVRHQENGFYKSHAGYAALNKYYIDWYKSGRQPAIQNDRIFYFYRTHPNNAVAPNDSIGKSLVKNGDIKDNLYVTVMLTTPADLVIETGGTEKVFHVKQGISNIEFPFKPGAQRFKLTRNGTVIMQGSGEDIVTHINTYDMNYNSGVIQ</sequence>
<dbReference type="Proteomes" id="UP000218263">
    <property type="component" value="Chromosome"/>
</dbReference>
<proteinExistence type="predicted"/>
<reference evidence="1 2" key="1">
    <citation type="submission" date="2015-12" db="EMBL/GenBank/DDBJ databases">
        <title>Genome sequence of Mucilaginibacter gotjawali.</title>
        <authorList>
            <person name="Lee J.S."/>
            <person name="Lee K.C."/>
            <person name="Kim K.K."/>
            <person name="Lee B.W."/>
        </authorList>
    </citation>
    <scope>NUCLEOTIDE SEQUENCE [LARGE SCALE GENOMIC DNA]</scope>
    <source>
        <strain evidence="1 2">SA3-7</strain>
    </source>
</reference>
<evidence type="ECO:0000313" key="1">
    <source>
        <dbReference type="EMBL" id="BAU55726.1"/>
    </source>
</evidence>
<name>A0A0X8X501_9SPHI</name>
<dbReference type="AlphaFoldDB" id="A0A0X8X501"/>